<feature type="transmembrane region" description="Helical" evidence="1">
    <location>
        <begin position="95"/>
        <end position="113"/>
    </location>
</feature>
<protein>
    <submittedName>
        <fullName evidence="2">DUF5690 family protein</fullName>
    </submittedName>
</protein>
<dbReference type="Proteomes" id="UP001569414">
    <property type="component" value="Unassembled WGS sequence"/>
</dbReference>
<dbReference type="RefSeq" id="WP_299585685.1">
    <property type="nucleotide sequence ID" value="NZ_JBGMEL010000018.1"/>
</dbReference>
<dbReference type="InterPro" id="IPR043745">
    <property type="entry name" value="DUF5690"/>
</dbReference>
<proteinExistence type="predicted"/>
<feature type="transmembrane region" description="Helical" evidence="1">
    <location>
        <begin position="404"/>
        <end position="423"/>
    </location>
</feature>
<sequence length="441" mass="48734">MENISNRKAPNYSKDFISEQLLLLFSGIAAFSTYFCMYAFRKPFAAASYSDIPGWEFILDFKTALIISQLLGYTFSKVIGIKVVSELRPLQRGRLLLALVLASHLALVAFAITPAPYNVAMLFLNGLPLGMVWGLVFSYLEGRRLTEALGAILCVSLIVSSGAVKAVAAYLLLEWKIPELWMPAAAGLLFLPGLLVSTLALSRTPQPSQADISARKKRTPMTDEMRNRFLNETHFGLLALILTYVFLTAFRDFTDNFAAELWQALGYGETPHIFLTSSLLVALVVLGSLALLIFVRNNYRALQLNQLFVAIGGATCITATLVFETGSITGATWMIAINVGLYIGYVPFNCLLFERLVACTKSLGNAGFVIYLADSSGYIGSIGVMLYKTFAQPNLNWLQFTQQFSYATGFACILLMLFSLISFRRLRRNHCPRSELVTSPV</sequence>
<feature type="transmembrane region" description="Helical" evidence="1">
    <location>
        <begin position="331"/>
        <end position="353"/>
    </location>
</feature>
<evidence type="ECO:0000313" key="2">
    <source>
        <dbReference type="EMBL" id="MFA0792081.1"/>
    </source>
</evidence>
<dbReference type="EMBL" id="JBGMEL010000018">
    <property type="protein sequence ID" value="MFA0792081.1"/>
    <property type="molecule type" value="Genomic_DNA"/>
</dbReference>
<keyword evidence="1" id="KW-0472">Membrane</keyword>
<dbReference type="InterPro" id="IPR036259">
    <property type="entry name" value="MFS_trans_sf"/>
</dbReference>
<dbReference type="Pfam" id="PF18943">
    <property type="entry name" value="DUF5690"/>
    <property type="match status" value="1"/>
</dbReference>
<feature type="transmembrane region" description="Helical" evidence="1">
    <location>
        <begin position="119"/>
        <end position="140"/>
    </location>
</feature>
<feature type="transmembrane region" description="Helical" evidence="1">
    <location>
        <begin position="21"/>
        <end position="40"/>
    </location>
</feature>
<evidence type="ECO:0000313" key="3">
    <source>
        <dbReference type="Proteomes" id="UP001569414"/>
    </source>
</evidence>
<feature type="transmembrane region" description="Helical" evidence="1">
    <location>
        <begin position="52"/>
        <end position="75"/>
    </location>
</feature>
<keyword evidence="1" id="KW-0812">Transmembrane</keyword>
<accession>A0ABV4NRN7</accession>
<dbReference type="SUPFAM" id="SSF103473">
    <property type="entry name" value="MFS general substrate transporter"/>
    <property type="match status" value="1"/>
</dbReference>
<reference evidence="2 3" key="1">
    <citation type="submission" date="2024-08" db="EMBL/GenBank/DDBJ databases">
        <authorList>
            <person name="Ishaq N."/>
        </authorList>
    </citation>
    <scope>NUCLEOTIDE SEQUENCE [LARGE SCALE GENOMIC DNA]</scope>
    <source>
        <strain evidence="2 3">JCM 30400</strain>
    </source>
</reference>
<organism evidence="2 3">
    <name type="scientific">Microbulbifer echini</name>
    <dbReference type="NCBI Taxonomy" id="1529067"/>
    <lineage>
        <taxon>Bacteria</taxon>
        <taxon>Pseudomonadati</taxon>
        <taxon>Pseudomonadota</taxon>
        <taxon>Gammaproteobacteria</taxon>
        <taxon>Cellvibrionales</taxon>
        <taxon>Microbulbiferaceae</taxon>
        <taxon>Microbulbifer</taxon>
    </lineage>
</organism>
<comment type="caution">
    <text evidence="2">The sequence shown here is derived from an EMBL/GenBank/DDBJ whole genome shotgun (WGS) entry which is preliminary data.</text>
</comment>
<keyword evidence="3" id="KW-1185">Reference proteome</keyword>
<feature type="transmembrane region" description="Helical" evidence="1">
    <location>
        <begin position="273"/>
        <end position="295"/>
    </location>
</feature>
<feature type="transmembrane region" description="Helical" evidence="1">
    <location>
        <begin position="235"/>
        <end position="253"/>
    </location>
</feature>
<feature type="transmembrane region" description="Helical" evidence="1">
    <location>
        <begin position="365"/>
        <end position="384"/>
    </location>
</feature>
<evidence type="ECO:0000256" key="1">
    <source>
        <dbReference type="SAM" id="Phobius"/>
    </source>
</evidence>
<feature type="transmembrane region" description="Helical" evidence="1">
    <location>
        <begin position="180"/>
        <end position="201"/>
    </location>
</feature>
<gene>
    <name evidence="2" type="ORF">ACCI51_16145</name>
</gene>
<keyword evidence="1" id="KW-1133">Transmembrane helix</keyword>
<name>A0ABV4NRN7_9GAMM</name>
<feature type="transmembrane region" description="Helical" evidence="1">
    <location>
        <begin position="307"/>
        <end position="325"/>
    </location>
</feature>
<feature type="transmembrane region" description="Helical" evidence="1">
    <location>
        <begin position="152"/>
        <end position="173"/>
    </location>
</feature>